<proteinExistence type="predicted"/>
<evidence type="ECO:0000313" key="2">
    <source>
        <dbReference type="EMBL" id="CAC5344004.1"/>
    </source>
</evidence>
<sequence length="82" mass="9373">MRSQVHDQLTPVEDTLPVPSPLAPRARGVWGGCSGVPCYTIQTELDQDSPRRLLCRVFSSKDALVRMEYYEYKCQQNLKIET</sequence>
<comment type="caution">
    <text evidence="2">The sequence shown here is derived from an EMBL/GenBank/DDBJ whole genome shotgun (WGS) entry which is preliminary data.</text>
</comment>
<feature type="region of interest" description="Disordered" evidence="1">
    <location>
        <begin position="1"/>
        <end position="20"/>
    </location>
</feature>
<organism evidence="2 3">
    <name type="scientific">Planktothrix rubescens CCAP 1459/22</name>
    <dbReference type="NCBI Taxonomy" id="329571"/>
    <lineage>
        <taxon>Bacteria</taxon>
        <taxon>Bacillati</taxon>
        <taxon>Cyanobacteriota</taxon>
        <taxon>Cyanophyceae</taxon>
        <taxon>Oscillatoriophycideae</taxon>
        <taxon>Oscillatoriales</taxon>
        <taxon>Microcoleaceae</taxon>
        <taxon>Planktothrix</taxon>
    </lineage>
</organism>
<reference evidence="2" key="1">
    <citation type="submission" date="2020-05" db="EMBL/GenBank/DDBJ databases">
        <authorList>
            <consortium name="Genoscope - CEA"/>
            <person name="William W."/>
        </authorList>
    </citation>
    <scope>NUCLEOTIDE SEQUENCE [LARGE SCALE GENOMIC DNA]</scope>
    <source>
        <strain evidence="2">PCC 7821</strain>
    </source>
</reference>
<accession>A0A6J7ZPJ4</accession>
<dbReference type="Proteomes" id="UP000196521">
    <property type="component" value="Chromosome"/>
</dbReference>
<name>A0A6J7ZPJ4_PLARU</name>
<evidence type="ECO:0000313" key="3">
    <source>
        <dbReference type="Proteomes" id="UP000196521"/>
    </source>
</evidence>
<gene>
    <name evidence="2" type="ORF">PLAN_40419</name>
</gene>
<dbReference type="AlphaFoldDB" id="A0A6J7ZPJ4"/>
<keyword evidence="3" id="KW-1185">Reference proteome</keyword>
<evidence type="ECO:0000256" key="1">
    <source>
        <dbReference type="SAM" id="MobiDB-lite"/>
    </source>
</evidence>
<protein>
    <submittedName>
        <fullName evidence="2">Uncharacterized protein</fullName>
    </submittedName>
</protein>
<dbReference type="EMBL" id="LR812490">
    <property type="protein sequence ID" value="CAC5344004.1"/>
    <property type="molecule type" value="Genomic_DNA"/>
</dbReference>
<dbReference type="EMBL" id="CZCZ02000014">
    <property type="protein sequence ID" value="CAC5344004.1"/>
    <property type="molecule type" value="Genomic_DNA"/>
</dbReference>